<feature type="compositionally biased region" description="Basic residues" evidence="3">
    <location>
        <begin position="139"/>
        <end position="149"/>
    </location>
</feature>
<feature type="compositionally biased region" description="Basic and acidic residues" evidence="3">
    <location>
        <begin position="65"/>
        <end position="79"/>
    </location>
</feature>
<dbReference type="InterPro" id="IPR007125">
    <property type="entry name" value="H2A/H2B/H3"/>
</dbReference>
<dbReference type="FunFam" id="1.10.20.10:FF:000043">
    <property type="entry name" value="Histone H2B"/>
    <property type="match status" value="1"/>
</dbReference>
<evidence type="ECO:0000259" key="4">
    <source>
        <dbReference type="Pfam" id="PF00125"/>
    </source>
</evidence>
<dbReference type="GO" id="GO:0046982">
    <property type="term" value="F:protein heterodimerization activity"/>
    <property type="evidence" value="ECO:0007669"/>
    <property type="project" value="InterPro"/>
</dbReference>
<name>A0AAD3P312_NEPGR</name>
<dbReference type="InterPro" id="IPR000558">
    <property type="entry name" value="Histone_H2B"/>
</dbReference>
<dbReference type="PANTHER" id="PTHR23428">
    <property type="entry name" value="HISTONE H2B"/>
    <property type="match status" value="1"/>
</dbReference>
<sequence>MAPNRAANKVVSSVVTRTGRVVEVSVIGDEGKEAKFIEEVDQETEEEETVDIIEKPVKSIPVEDLQSHKQQPEELQKQQEDDDEETQEAQRPTEERKIDQITTSPRNQEGPPKQQKEEREETRAGEKPDEARGVEGERKRRRKTRRRRLREGGGGREGYKRYLFRVLKQVHPGMGISSQAMTVLNSMMSDMFERLAGEAARLLRYAGRKTMTSREIQGAVKLVLPGELGRHAVSEGIKAVCSYMPCHK</sequence>
<comment type="function">
    <text evidence="1">Core component of nucleosome. Nucleosomes wrap and compact DNA into chromatin, limiting DNA accessibility to the cellular machineries which require DNA as a template. Histones thereby play a central role in transcription regulation, DNA repair, DNA replication and chromosomal stability. DNA accessibility is regulated via a complex set of post-translational modifications of histones, also called histone code, and nucleosome remodeling.</text>
</comment>
<evidence type="ECO:0000313" key="5">
    <source>
        <dbReference type="EMBL" id="GMG98500.1"/>
    </source>
</evidence>
<protein>
    <recommendedName>
        <fullName evidence="4">Core Histone H2A/H2B/H3 domain-containing protein</fullName>
    </recommendedName>
</protein>
<dbReference type="PRINTS" id="PR00621">
    <property type="entry name" value="HISTONEH2B"/>
</dbReference>
<evidence type="ECO:0000256" key="3">
    <source>
        <dbReference type="SAM" id="MobiDB-lite"/>
    </source>
</evidence>
<feature type="region of interest" description="Disordered" evidence="3">
    <location>
        <begin position="37"/>
        <end position="154"/>
    </location>
</feature>
<dbReference type="InterPro" id="IPR009072">
    <property type="entry name" value="Histone-fold"/>
</dbReference>
<dbReference type="Gene3D" id="1.10.20.10">
    <property type="entry name" value="Histone, subunit A"/>
    <property type="match status" value="1"/>
</dbReference>
<gene>
    <name evidence="5" type="ORF">Nepgr_000340</name>
</gene>
<dbReference type="GO" id="GO:0005634">
    <property type="term" value="C:nucleus"/>
    <property type="evidence" value="ECO:0007669"/>
    <property type="project" value="UniProtKB-ARBA"/>
</dbReference>
<evidence type="ECO:0000256" key="1">
    <source>
        <dbReference type="ARBA" id="ARBA00002001"/>
    </source>
</evidence>
<reference evidence="5" key="1">
    <citation type="submission" date="2023-05" db="EMBL/GenBank/DDBJ databases">
        <title>Nepenthes gracilis genome sequencing.</title>
        <authorList>
            <person name="Fukushima K."/>
        </authorList>
    </citation>
    <scope>NUCLEOTIDE SEQUENCE</scope>
    <source>
        <strain evidence="5">SING2019-196</strain>
    </source>
</reference>
<dbReference type="EMBL" id="BSYO01000001">
    <property type="protein sequence ID" value="GMG98500.1"/>
    <property type="molecule type" value="Genomic_DNA"/>
</dbReference>
<dbReference type="SMART" id="SM00427">
    <property type="entry name" value="H2B"/>
    <property type="match status" value="1"/>
</dbReference>
<comment type="similarity">
    <text evidence="2">Belongs to the histone H2B family.</text>
</comment>
<dbReference type="SUPFAM" id="SSF47113">
    <property type="entry name" value="Histone-fold"/>
    <property type="match status" value="1"/>
</dbReference>
<feature type="compositionally biased region" description="Acidic residues" evidence="3">
    <location>
        <begin position="39"/>
        <end position="51"/>
    </location>
</feature>
<dbReference type="GO" id="GO:0030527">
    <property type="term" value="F:structural constituent of chromatin"/>
    <property type="evidence" value="ECO:0007669"/>
    <property type="project" value="InterPro"/>
</dbReference>
<feature type="domain" description="Core Histone H2A/H2B/H3" evidence="4">
    <location>
        <begin position="155"/>
        <end position="222"/>
    </location>
</feature>
<evidence type="ECO:0000256" key="2">
    <source>
        <dbReference type="ARBA" id="ARBA00006846"/>
    </source>
</evidence>
<dbReference type="AlphaFoldDB" id="A0AAD3P312"/>
<keyword evidence="6" id="KW-1185">Reference proteome</keyword>
<comment type="caution">
    <text evidence="5">The sequence shown here is derived from an EMBL/GenBank/DDBJ whole genome shotgun (WGS) entry which is preliminary data.</text>
</comment>
<proteinExistence type="inferred from homology"/>
<accession>A0AAD3P312</accession>
<dbReference type="Proteomes" id="UP001279734">
    <property type="component" value="Unassembled WGS sequence"/>
</dbReference>
<feature type="compositionally biased region" description="Basic and acidic residues" evidence="3">
    <location>
        <begin position="114"/>
        <end position="138"/>
    </location>
</feature>
<dbReference type="GO" id="GO:0000786">
    <property type="term" value="C:nucleosome"/>
    <property type="evidence" value="ECO:0007669"/>
    <property type="project" value="InterPro"/>
</dbReference>
<organism evidence="5 6">
    <name type="scientific">Nepenthes gracilis</name>
    <name type="common">Slender pitcher plant</name>
    <dbReference type="NCBI Taxonomy" id="150966"/>
    <lineage>
        <taxon>Eukaryota</taxon>
        <taxon>Viridiplantae</taxon>
        <taxon>Streptophyta</taxon>
        <taxon>Embryophyta</taxon>
        <taxon>Tracheophyta</taxon>
        <taxon>Spermatophyta</taxon>
        <taxon>Magnoliopsida</taxon>
        <taxon>eudicotyledons</taxon>
        <taxon>Gunneridae</taxon>
        <taxon>Pentapetalae</taxon>
        <taxon>Caryophyllales</taxon>
        <taxon>Nepenthaceae</taxon>
        <taxon>Nepenthes</taxon>
    </lineage>
</organism>
<evidence type="ECO:0000313" key="6">
    <source>
        <dbReference type="Proteomes" id="UP001279734"/>
    </source>
</evidence>
<dbReference type="Pfam" id="PF00125">
    <property type="entry name" value="Histone"/>
    <property type="match status" value="1"/>
</dbReference>
<dbReference type="CDD" id="cd22910">
    <property type="entry name" value="HFD_H2B"/>
    <property type="match status" value="1"/>
</dbReference>
<dbReference type="GO" id="GO:0003677">
    <property type="term" value="F:DNA binding"/>
    <property type="evidence" value="ECO:0007669"/>
    <property type="project" value="InterPro"/>
</dbReference>